<reference evidence="1 2" key="1">
    <citation type="submission" date="2017-05" db="EMBL/GenBank/DDBJ databases">
        <title>Comparative genomic of Pseudomonas savastanoi pathovars.</title>
        <authorList>
            <person name="Pintado A."/>
            <person name="Moreno-Perez A."/>
            <person name="Caballo-Ponce E."/>
            <person name="Murillo J."/>
            <person name="Bardaji L."/>
            <person name="Cerboneschi M."/>
            <person name="Rodriguez-Palenzuela P."/>
            <person name="Ramos C."/>
            <person name="Tegli S."/>
        </authorList>
    </citation>
    <scope>NUCLEOTIDE SEQUENCE [LARGE SCALE GENOMIC DNA]</scope>
    <source>
        <strain evidence="1 2">ESC 23</strain>
    </source>
</reference>
<protein>
    <recommendedName>
        <fullName evidence="3">Phage protein</fullName>
    </recommendedName>
</protein>
<organism evidence="1 2">
    <name type="scientific">Pseudomonas savastanoi pv. nerii</name>
    <dbReference type="NCBI Taxonomy" id="360921"/>
    <lineage>
        <taxon>Bacteria</taxon>
        <taxon>Pseudomonadati</taxon>
        <taxon>Pseudomonadota</taxon>
        <taxon>Gammaproteobacteria</taxon>
        <taxon>Pseudomonadales</taxon>
        <taxon>Pseudomonadaceae</taxon>
        <taxon>Pseudomonas</taxon>
    </lineage>
</organism>
<evidence type="ECO:0000313" key="2">
    <source>
        <dbReference type="Proteomes" id="UP000216306"/>
    </source>
</evidence>
<proteinExistence type="predicted"/>
<gene>
    <name evidence="1" type="ORF">CC205_13620</name>
</gene>
<sequence>MPRFFYLEVVRMTMATAVSICSNALLMLGAQPINDFQEAVDRAKIAANLYPSTRDDLLRNHPWNCCIRRAVLAPDAEPPAFGYDQQFELPSDCLRVLEVGSADAQIDYVVEGKRIQANTTVLELKYVFRNEVENTWDAALVELMTLSMAAKMAYAITQSSAVQQSVKQDLEMAKRRARAIDGQEDPPQTLGDERLYAARFQGGQSWRN</sequence>
<evidence type="ECO:0000313" key="1">
    <source>
        <dbReference type="EMBL" id="PAB32828.1"/>
    </source>
</evidence>
<dbReference type="EMBL" id="NIAY01000061">
    <property type="protein sequence ID" value="PAB32828.1"/>
    <property type="molecule type" value="Genomic_DNA"/>
</dbReference>
<name>A0AB73R508_PSESS</name>
<dbReference type="Proteomes" id="UP000216306">
    <property type="component" value="Unassembled WGS sequence"/>
</dbReference>
<dbReference type="AlphaFoldDB" id="A0AB73R508"/>
<comment type="caution">
    <text evidence="1">The sequence shown here is derived from an EMBL/GenBank/DDBJ whole genome shotgun (WGS) entry which is preliminary data.</text>
</comment>
<evidence type="ECO:0008006" key="3">
    <source>
        <dbReference type="Google" id="ProtNLM"/>
    </source>
</evidence>
<accession>A0AB73R508</accession>